<dbReference type="SUPFAM" id="SSF56219">
    <property type="entry name" value="DNase I-like"/>
    <property type="match status" value="1"/>
</dbReference>
<dbReference type="OrthoDB" id="9803914at2"/>
<comment type="cofactor">
    <cofactor evidence="6">
        <name>Mg(2+)</name>
        <dbReference type="ChEBI" id="CHEBI:18420"/>
    </cofactor>
    <cofactor evidence="6">
        <name>Mn(2+)</name>
        <dbReference type="ChEBI" id="CHEBI:29035"/>
    </cofactor>
    <text evidence="6">Probably binds two magnesium or manganese ions per subunit.</text>
</comment>
<evidence type="ECO:0000256" key="8">
    <source>
        <dbReference type="SAM" id="MobiDB-lite"/>
    </source>
</evidence>
<dbReference type="CDD" id="cd09086">
    <property type="entry name" value="ExoIII-like_AP-endo"/>
    <property type="match status" value="1"/>
</dbReference>
<comment type="similarity">
    <text evidence="1">Belongs to the DNA repair enzymes AP/ExoA family.</text>
</comment>
<feature type="binding site" evidence="6">
    <location>
        <position position="281"/>
    </location>
    <ligand>
        <name>Mg(2+)</name>
        <dbReference type="ChEBI" id="CHEBI:18420"/>
        <label>1</label>
    </ligand>
</feature>
<dbReference type="EMBL" id="AP018164">
    <property type="protein sequence ID" value="BAX90800.1"/>
    <property type="molecule type" value="Genomic_DNA"/>
</dbReference>
<dbReference type="PANTHER" id="PTHR43250:SF2">
    <property type="entry name" value="EXODEOXYRIBONUCLEASE III"/>
    <property type="match status" value="1"/>
</dbReference>
<keyword evidence="2 6" id="KW-0479">Metal-binding</keyword>
<dbReference type="NCBIfam" id="TIGR00195">
    <property type="entry name" value="exoDNase_III"/>
    <property type="match status" value="1"/>
</dbReference>
<dbReference type="InterPro" id="IPR037493">
    <property type="entry name" value="ExoIII-like"/>
</dbReference>
<evidence type="ECO:0000256" key="4">
    <source>
        <dbReference type="ARBA" id="ARBA00022842"/>
    </source>
</evidence>
<feature type="region of interest" description="Disordered" evidence="8">
    <location>
        <begin position="271"/>
        <end position="294"/>
    </location>
</feature>
<keyword evidence="6" id="KW-0464">Manganese</keyword>
<sequence>MPDGTPDGGDPLRPASPGLRSPRLRLATWNVNSIRTRVDRVVDWLSRADVDVLAMQETKCSDGQFPTLPFFELGYEVAHVGFNQWNGVAIASRVGLDDVQIGFDGQPSWSSKPEVAATSEARALGATCAGVRVWSLYVPNGRTLSDPHYIYKLDWLAALHDTASGWLRDDPAAQIALVGDWNIAPTDEDVWDPEFFTGATHVSEPERRAFNAIVDARFTDVVRPYTPGPGVYTYWDYTQLRFPKRQGMRIDFILGSPALAGRVTGAQIVRDERKGKAPSDHAPVLVDLSQTPTS</sequence>
<evidence type="ECO:0000256" key="6">
    <source>
        <dbReference type="PIRSR" id="PIRSR604808-2"/>
    </source>
</evidence>
<dbReference type="Gene3D" id="3.60.10.10">
    <property type="entry name" value="Endonuclease/exonuclease/phosphatase"/>
    <property type="match status" value="1"/>
</dbReference>
<dbReference type="NCBIfam" id="TIGR00633">
    <property type="entry name" value="xth"/>
    <property type="match status" value="1"/>
</dbReference>
<feature type="active site" description="Proton acceptor" evidence="5">
    <location>
        <position position="281"/>
    </location>
</feature>
<keyword evidence="4 6" id="KW-0460">Magnesium</keyword>
<feature type="active site" evidence="5">
    <location>
        <position position="137"/>
    </location>
</feature>
<evidence type="ECO:0000259" key="9">
    <source>
        <dbReference type="Pfam" id="PF03372"/>
    </source>
</evidence>
<feature type="site" description="Important for catalytic activity" evidence="7">
    <location>
        <position position="251"/>
    </location>
</feature>
<dbReference type="GO" id="GO:0046872">
    <property type="term" value="F:metal ion binding"/>
    <property type="evidence" value="ECO:0007669"/>
    <property type="project" value="UniProtKB-KW"/>
</dbReference>
<dbReference type="PANTHER" id="PTHR43250">
    <property type="entry name" value="EXODEOXYRIBONUCLEASE III"/>
    <property type="match status" value="1"/>
</dbReference>
<evidence type="ECO:0000256" key="3">
    <source>
        <dbReference type="ARBA" id="ARBA00022801"/>
    </source>
</evidence>
<dbReference type="Proteomes" id="UP000217736">
    <property type="component" value="Chromosome"/>
</dbReference>
<feature type="binding site" evidence="6">
    <location>
        <position position="30"/>
    </location>
    <ligand>
        <name>Mg(2+)</name>
        <dbReference type="ChEBI" id="CHEBI:18420"/>
        <label>1</label>
    </ligand>
</feature>
<dbReference type="AlphaFoldDB" id="A0A1Z4ECX7"/>
<evidence type="ECO:0000256" key="2">
    <source>
        <dbReference type="ARBA" id="ARBA00022723"/>
    </source>
</evidence>
<evidence type="ECO:0000313" key="10">
    <source>
        <dbReference type="EMBL" id="BAX90800.1"/>
    </source>
</evidence>
<keyword evidence="3" id="KW-0378">Hydrolase</keyword>
<gene>
    <name evidence="10" type="primary">xthA</name>
    <name evidence="10" type="ORF">MSG_00636</name>
</gene>
<feature type="binding site" evidence="6">
    <location>
        <position position="280"/>
    </location>
    <ligand>
        <name>Mg(2+)</name>
        <dbReference type="ChEBI" id="CHEBI:18420"/>
        <label>1</label>
    </ligand>
</feature>
<keyword evidence="11" id="KW-1185">Reference proteome</keyword>
<feature type="binding site" evidence="6">
    <location>
        <position position="182"/>
    </location>
    <ligand>
        <name>Mg(2+)</name>
        <dbReference type="ChEBI" id="CHEBI:18420"/>
        <label>1</label>
    </ligand>
</feature>
<feature type="active site" description="Proton donor/acceptor" evidence="5">
    <location>
        <position position="180"/>
    </location>
</feature>
<evidence type="ECO:0000256" key="1">
    <source>
        <dbReference type="ARBA" id="ARBA00007092"/>
    </source>
</evidence>
<feature type="site" description="Transition state stabilizer" evidence="7">
    <location>
        <position position="182"/>
    </location>
</feature>
<reference evidence="11" key="1">
    <citation type="submission" date="2017-06" db="EMBL/GenBank/DDBJ databases">
        <title>Complete Genome Sequence of Mycobacterium shigaense.</title>
        <authorList>
            <person name="Fukano H."/>
            <person name="Yoshida M."/>
            <person name="Kazumi Y."/>
            <person name="Ogura Y."/>
            <person name="Mitarai S."/>
            <person name="Hayashi T."/>
            <person name="Hoshino Y."/>
        </authorList>
    </citation>
    <scope>NUCLEOTIDE SEQUENCE [LARGE SCALE GENOMIC DNA]</scope>
    <source>
        <strain evidence="11">UN-152</strain>
    </source>
</reference>
<dbReference type="GO" id="GO:0008311">
    <property type="term" value="F:double-stranded DNA 3'-5' DNA exonuclease activity"/>
    <property type="evidence" value="ECO:0007669"/>
    <property type="project" value="InterPro"/>
</dbReference>
<feature type="binding site" evidence="6">
    <location>
        <position position="180"/>
    </location>
    <ligand>
        <name>Mg(2+)</name>
        <dbReference type="ChEBI" id="CHEBI:18420"/>
        <label>1</label>
    </ligand>
</feature>
<evidence type="ECO:0000256" key="5">
    <source>
        <dbReference type="PIRSR" id="PIRSR604808-1"/>
    </source>
</evidence>
<feature type="binding site" evidence="6">
    <location>
        <position position="57"/>
    </location>
    <ligand>
        <name>Mg(2+)</name>
        <dbReference type="ChEBI" id="CHEBI:18420"/>
        <label>1</label>
    </ligand>
</feature>
<dbReference type="GO" id="GO:0006281">
    <property type="term" value="P:DNA repair"/>
    <property type="evidence" value="ECO:0007669"/>
    <property type="project" value="InterPro"/>
</dbReference>
<name>A0A1Z4ECX7_9MYCO</name>
<feature type="domain" description="Endonuclease/exonuclease/phosphatase" evidence="9">
    <location>
        <begin position="27"/>
        <end position="281"/>
    </location>
</feature>
<dbReference type="InterPro" id="IPR005135">
    <property type="entry name" value="Endo/exonuclease/phosphatase"/>
</dbReference>
<dbReference type="InterPro" id="IPR004808">
    <property type="entry name" value="AP_endonuc_1"/>
</dbReference>
<dbReference type="Pfam" id="PF03372">
    <property type="entry name" value="Exo_endo_phos"/>
    <property type="match status" value="1"/>
</dbReference>
<dbReference type="InterPro" id="IPR036691">
    <property type="entry name" value="Endo/exonu/phosph_ase_sf"/>
</dbReference>
<dbReference type="PROSITE" id="PS51435">
    <property type="entry name" value="AP_NUCLEASE_F1_4"/>
    <property type="match status" value="1"/>
</dbReference>
<protein>
    <submittedName>
        <fullName evidence="10">Exodeoxyribonuclease III</fullName>
    </submittedName>
</protein>
<accession>A0A1Z4ECX7</accession>
<evidence type="ECO:0000313" key="11">
    <source>
        <dbReference type="Proteomes" id="UP000217736"/>
    </source>
</evidence>
<organism evidence="10 11">
    <name type="scientific">Mycobacterium shigaense</name>
    <dbReference type="NCBI Taxonomy" id="722731"/>
    <lineage>
        <taxon>Bacteria</taxon>
        <taxon>Bacillati</taxon>
        <taxon>Actinomycetota</taxon>
        <taxon>Actinomycetes</taxon>
        <taxon>Mycobacteriales</taxon>
        <taxon>Mycobacteriaceae</taxon>
        <taxon>Mycobacterium</taxon>
        <taxon>Mycobacterium simiae complex</taxon>
    </lineage>
</organism>
<evidence type="ECO:0000256" key="7">
    <source>
        <dbReference type="PIRSR" id="PIRSR604808-3"/>
    </source>
</evidence>
<proteinExistence type="inferred from homology"/>
<feature type="site" description="Interaction with DNA substrate" evidence="7">
    <location>
        <position position="281"/>
    </location>
</feature>
<dbReference type="KEGG" id="mshg:MSG_00636"/>